<dbReference type="PANTHER" id="PTHR30336:SF20">
    <property type="entry name" value="DUF218 DOMAIN-CONTAINING PROTEIN"/>
    <property type="match status" value="1"/>
</dbReference>
<dbReference type="RefSeq" id="WP_069831681.1">
    <property type="nucleotide sequence ID" value="NZ_MDJD01000054.1"/>
</dbReference>
<dbReference type="GO" id="GO:0005886">
    <property type="term" value="C:plasma membrane"/>
    <property type="evidence" value="ECO:0007669"/>
    <property type="project" value="TreeGrafter"/>
</dbReference>
<proteinExistence type="predicted"/>
<keyword evidence="3" id="KW-1185">Reference proteome</keyword>
<dbReference type="InterPro" id="IPR051599">
    <property type="entry name" value="Cell_Envelope_Assoc"/>
</dbReference>
<protein>
    <submittedName>
        <fullName evidence="2">Protein SanA</fullName>
    </submittedName>
</protein>
<dbReference type="EMBL" id="MDJD01000054">
    <property type="protein sequence ID" value="OEJ98998.1"/>
    <property type="molecule type" value="Genomic_DNA"/>
</dbReference>
<gene>
    <name evidence="2" type="ORF">A8C32_07395</name>
</gene>
<evidence type="ECO:0000259" key="1">
    <source>
        <dbReference type="Pfam" id="PF02698"/>
    </source>
</evidence>
<dbReference type="Proteomes" id="UP000095713">
    <property type="component" value="Unassembled WGS sequence"/>
</dbReference>
<name>A0A1E5SIQ4_9FLAO</name>
<dbReference type="Pfam" id="PF02698">
    <property type="entry name" value="DUF218"/>
    <property type="match status" value="1"/>
</dbReference>
<accession>A0A1E5SIQ4</accession>
<evidence type="ECO:0000313" key="3">
    <source>
        <dbReference type="Proteomes" id="UP000095713"/>
    </source>
</evidence>
<dbReference type="OrthoDB" id="9782395at2"/>
<dbReference type="InterPro" id="IPR003848">
    <property type="entry name" value="DUF218"/>
</dbReference>
<feature type="domain" description="DUF218" evidence="1">
    <location>
        <begin position="48"/>
        <end position="184"/>
    </location>
</feature>
<comment type="caution">
    <text evidence="2">The sequence shown here is derived from an EMBL/GenBank/DDBJ whole genome shotgun (WGS) entry which is preliminary data.</text>
</comment>
<reference evidence="2 3" key="1">
    <citation type="submission" date="2016-05" db="EMBL/GenBank/DDBJ databases">
        <title>Draft Genome Sequence of Algibacter sp. Strain SK-16 Isolated from the Surface Water of Aburatsubo Inlet.</title>
        <authorList>
            <person name="Wong S.-K."/>
            <person name="Yoshizawa S."/>
            <person name="Nakajima Y."/>
            <person name="Ogura Y."/>
            <person name="Tetsuya H."/>
            <person name="Hamasaki K."/>
        </authorList>
    </citation>
    <scope>NUCLEOTIDE SEQUENCE [LARGE SCALE GENOMIC DNA]</scope>
    <source>
        <strain evidence="2 3">SK-16</strain>
    </source>
</reference>
<dbReference type="AlphaFoldDB" id="A0A1E5SIQ4"/>
<dbReference type="PANTHER" id="PTHR30336">
    <property type="entry name" value="INNER MEMBRANE PROTEIN, PROBABLE PERMEASE"/>
    <property type="match status" value="1"/>
</dbReference>
<sequence length="209" mass="23873">MKYLKKTVLFGVIALIIVLFIDYSVSHKAKDFIYDDISTISKNKVGLILGASKLTTSGNINLYYKYRLEAAISLYKAGKIELILISGDNGRKGYDEPTDFKNDLIKNGIPENKIFLDYAGFRTLDSIVRAKEVFGLTEYTIISQKFHNERAIYLARHFNINAIAFNAKDTPTRYIFKTKLREYLARTKASIDMLFNVSPKFLGDKIEIK</sequence>
<organism evidence="2 3">
    <name type="scientific">Flavivirga aquatica</name>
    <dbReference type="NCBI Taxonomy" id="1849968"/>
    <lineage>
        <taxon>Bacteria</taxon>
        <taxon>Pseudomonadati</taxon>
        <taxon>Bacteroidota</taxon>
        <taxon>Flavobacteriia</taxon>
        <taxon>Flavobacteriales</taxon>
        <taxon>Flavobacteriaceae</taxon>
        <taxon>Flavivirga</taxon>
    </lineage>
</organism>
<dbReference type="STRING" id="1849968.A8C32_07395"/>
<evidence type="ECO:0000313" key="2">
    <source>
        <dbReference type="EMBL" id="OEJ98998.1"/>
    </source>
</evidence>
<dbReference type="CDD" id="cd06259">
    <property type="entry name" value="YdcF-like"/>
    <property type="match status" value="1"/>
</dbReference>